<name>A0AAD8IX61_9APIA</name>
<accession>A0AAD8IX61</accession>
<dbReference type="InterPro" id="IPR012340">
    <property type="entry name" value="NA-bd_OB-fold"/>
</dbReference>
<dbReference type="EMBL" id="JAUIZM010000003">
    <property type="protein sequence ID" value="KAK1393744.1"/>
    <property type="molecule type" value="Genomic_DNA"/>
</dbReference>
<dbReference type="SUPFAM" id="SSF50249">
    <property type="entry name" value="Nucleic acid-binding proteins"/>
    <property type="match status" value="1"/>
</dbReference>
<protein>
    <recommendedName>
        <fullName evidence="1">Replication protein A 70 kDa DNA-binding subunit B/D first OB fold domain-containing protein</fullName>
    </recommendedName>
</protein>
<dbReference type="InterPro" id="IPR003871">
    <property type="entry name" value="RFA1B/D_OB_1st"/>
</dbReference>
<reference evidence="2" key="1">
    <citation type="submission" date="2023-02" db="EMBL/GenBank/DDBJ databases">
        <title>Genome of toxic invasive species Heracleum sosnowskyi carries increased number of genes despite the absence of recent whole-genome duplications.</title>
        <authorList>
            <person name="Schelkunov M."/>
            <person name="Shtratnikova V."/>
            <person name="Makarenko M."/>
            <person name="Klepikova A."/>
            <person name="Omelchenko D."/>
            <person name="Novikova G."/>
            <person name="Obukhova E."/>
            <person name="Bogdanov V."/>
            <person name="Penin A."/>
            <person name="Logacheva M."/>
        </authorList>
    </citation>
    <scope>NUCLEOTIDE SEQUENCE</scope>
    <source>
        <strain evidence="2">Hsosn_3</strain>
        <tissue evidence="2">Leaf</tissue>
    </source>
</reference>
<dbReference type="PANTHER" id="PTHR47165:SF4">
    <property type="entry name" value="OS03G0429900 PROTEIN"/>
    <property type="match status" value="1"/>
</dbReference>
<feature type="domain" description="Replication protein A 70 kDa DNA-binding subunit B/D first OB fold" evidence="1">
    <location>
        <begin position="5"/>
        <end position="110"/>
    </location>
</feature>
<evidence type="ECO:0000259" key="1">
    <source>
        <dbReference type="Pfam" id="PF02721"/>
    </source>
</evidence>
<proteinExistence type="predicted"/>
<sequence>MSRNKFDSLSNLHPGKYDYQIKVRVIRLWRGATLMGEEFKSFNILLLDAEKNRIHAFIPGLCAENLYSQIKLANVYSIKFFTVQPYKAADIFRCVRNENQLILSKDTKIQDMEENTSQIPEDVFDLYDHSELEALSEQKVYLADVVGIIKKHDKFRNVNTKT</sequence>
<dbReference type="CDD" id="cd04480">
    <property type="entry name" value="RPA1_DBD_A_like"/>
    <property type="match status" value="1"/>
</dbReference>
<evidence type="ECO:0000313" key="2">
    <source>
        <dbReference type="EMBL" id="KAK1393744.1"/>
    </source>
</evidence>
<dbReference type="PANTHER" id="PTHR47165">
    <property type="entry name" value="OS03G0429900 PROTEIN"/>
    <property type="match status" value="1"/>
</dbReference>
<dbReference type="AlphaFoldDB" id="A0AAD8IX61"/>
<organism evidence="2 3">
    <name type="scientific">Heracleum sosnowskyi</name>
    <dbReference type="NCBI Taxonomy" id="360622"/>
    <lineage>
        <taxon>Eukaryota</taxon>
        <taxon>Viridiplantae</taxon>
        <taxon>Streptophyta</taxon>
        <taxon>Embryophyta</taxon>
        <taxon>Tracheophyta</taxon>
        <taxon>Spermatophyta</taxon>
        <taxon>Magnoliopsida</taxon>
        <taxon>eudicotyledons</taxon>
        <taxon>Gunneridae</taxon>
        <taxon>Pentapetalae</taxon>
        <taxon>asterids</taxon>
        <taxon>campanulids</taxon>
        <taxon>Apiales</taxon>
        <taxon>Apiaceae</taxon>
        <taxon>Apioideae</taxon>
        <taxon>apioid superclade</taxon>
        <taxon>Tordylieae</taxon>
        <taxon>Tordyliinae</taxon>
        <taxon>Heracleum</taxon>
    </lineage>
</organism>
<keyword evidence="3" id="KW-1185">Reference proteome</keyword>
<dbReference type="Pfam" id="PF02721">
    <property type="entry name" value="DUF223"/>
    <property type="match status" value="1"/>
</dbReference>
<reference evidence="2" key="2">
    <citation type="submission" date="2023-05" db="EMBL/GenBank/DDBJ databases">
        <authorList>
            <person name="Schelkunov M.I."/>
        </authorList>
    </citation>
    <scope>NUCLEOTIDE SEQUENCE</scope>
    <source>
        <strain evidence="2">Hsosn_3</strain>
        <tissue evidence="2">Leaf</tissue>
    </source>
</reference>
<dbReference type="Gene3D" id="2.40.50.140">
    <property type="entry name" value="Nucleic acid-binding proteins"/>
    <property type="match status" value="1"/>
</dbReference>
<gene>
    <name evidence="2" type="ORF">POM88_012800</name>
</gene>
<dbReference type="Proteomes" id="UP001237642">
    <property type="component" value="Unassembled WGS sequence"/>
</dbReference>
<comment type="caution">
    <text evidence="2">The sequence shown here is derived from an EMBL/GenBank/DDBJ whole genome shotgun (WGS) entry which is preliminary data.</text>
</comment>
<evidence type="ECO:0000313" key="3">
    <source>
        <dbReference type="Proteomes" id="UP001237642"/>
    </source>
</evidence>